<evidence type="ECO:0000256" key="3">
    <source>
        <dbReference type="ARBA" id="ARBA00022603"/>
    </source>
</evidence>
<reference evidence="8" key="2">
    <citation type="submission" date="2021-12" db="EMBL/GenBank/DDBJ databases">
        <authorList>
            <person name="Veyrier F.J."/>
        </authorList>
    </citation>
    <scope>NUCLEOTIDE SEQUENCE</scope>
    <source>
        <strain evidence="8">1258/02</strain>
    </source>
</reference>
<dbReference type="InterPro" id="IPR004498">
    <property type="entry name" value="Ribosomal_PrmA_MeTrfase"/>
</dbReference>
<evidence type="ECO:0000313" key="7">
    <source>
        <dbReference type="EMBL" id="TCP02727.1"/>
    </source>
</evidence>
<dbReference type="GO" id="GO:0005829">
    <property type="term" value="C:cytosol"/>
    <property type="evidence" value="ECO:0007669"/>
    <property type="project" value="TreeGrafter"/>
</dbReference>
<feature type="binding site" evidence="6">
    <location>
        <position position="193"/>
    </location>
    <ligand>
        <name>S-adenosyl-L-methionine</name>
        <dbReference type="ChEBI" id="CHEBI:59789"/>
    </ligand>
</feature>
<evidence type="ECO:0000313" key="8">
    <source>
        <dbReference type="EMBL" id="UOO79128.1"/>
    </source>
</evidence>
<dbReference type="GO" id="GO:0005840">
    <property type="term" value="C:ribosome"/>
    <property type="evidence" value="ECO:0007669"/>
    <property type="project" value="UniProtKB-KW"/>
</dbReference>
<dbReference type="PANTHER" id="PTHR43648:SF1">
    <property type="entry name" value="ELECTRON TRANSFER FLAVOPROTEIN BETA SUBUNIT LYSINE METHYLTRANSFERASE"/>
    <property type="match status" value="1"/>
</dbReference>
<dbReference type="NCBIfam" id="TIGR00406">
    <property type="entry name" value="prmA"/>
    <property type="match status" value="1"/>
</dbReference>
<feature type="binding site" evidence="6">
    <location>
        <position position="232"/>
    </location>
    <ligand>
        <name>S-adenosyl-L-methionine</name>
        <dbReference type="ChEBI" id="CHEBI:59789"/>
    </ligand>
</feature>
<proteinExistence type="inferred from homology"/>
<dbReference type="EMBL" id="CP091507">
    <property type="protein sequence ID" value="UOO79128.1"/>
    <property type="molecule type" value="Genomic_DNA"/>
</dbReference>
<evidence type="ECO:0000313" key="9">
    <source>
        <dbReference type="Proteomes" id="UP000294721"/>
    </source>
</evidence>
<evidence type="ECO:0000256" key="2">
    <source>
        <dbReference type="ARBA" id="ARBA00022490"/>
    </source>
</evidence>
<keyword evidence="8" id="KW-0689">Ribosomal protein</keyword>
<reference evidence="7 9" key="1">
    <citation type="submission" date="2019-03" db="EMBL/GenBank/DDBJ databases">
        <title>Genomic Encyclopedia of Type Strains, Phase IV (KMG-IV): sequencing the most valuable type-strain genomes for metagenomic binning, comparative biology and taxonomic classification.</title>
        <authorList>
            <person name="Goeker M."/>
        </authorList>
    </citation>
    <scope>NUCLEOTIDE SEQUENCE [LARGE SCALE GENOMIC DNA]</scope>
    <source>
        <strain evidence="7 9">DSM 17474</strain>
    </source>
</reference>
<dbReference type="EC" id="2.1.1.-" evidence="6"/>
<reference evidence="8" key="3">
    <citation type="journal article" date="2022" name="Res Sq">
        <title>Evolution of multicellular longitudinally dividing oral cavity symbionts (Neisseriaceae).</title>
        <authorList>
            <person name="Nyongesa S."/>
            <person name="Weber P."/>
            <person name="Bernet E."/>
            <person name="Pullido F."/>
            <person name="Nieckarz M."/>
            <person name="Delaby M."/>
            <person name="Nieves C."/>
            <person name="Viehboeck T."/>
            <person name="Krause N."/>
            <person name="Rivera-Millot A."/>
            <person name="Nakamura A."/>
            <person name="Vischer N."/>
            <person name="VanNieuwenhze M."/>
            <person name="Brun Y."/>
            <person name="Cava F."/>
            <person name="Bulgheresi S."/>
            <person name="Veyrier F."/>
        </authorList>
    </citation>
    <scope>NUCLEOTIDE SEQUENCE</scope>
    <source>
        <strain evidence="8">1258/02</strain>
    </source>
</reference>
<dbReference type="SUPFAM" id="SSF53335">
    <property type="entry name" value="S-adenosyl-L-methionine-dependent methyltransferases"/>
    <property type="match status" value="1"/>
</dbReference>
<keyword evidence="5 6" id="KW-0949">S-adenosyl-L-methionine</keyword>
<evidence type="ECO:0000256" key="4">
    <source>
        <dbReference type="ARBA" id="ARBA00022679"/>
    </source>
</evidence>
<evidence type="ECO:0000256" key="1">
    <source>
        <dbReference type="ARBA" id="ARBA00009741"/>
    </source>
</evidence>
<sequence>MSYQQATIAVTEHIAERLSDALMEHGALSAAIEDAYAGTNDEQAIFGEPGMPTEQLWLQSKVIALFAEEADIAPIITAAAAQTGIDVPAYSVELLPEQDWVRLTQSQFDPIKISERLWITPSWHEAPDAGAVNLQLDPGLAFGTGSHPTTHLCLQWLDRNLKGGESLLDYGCGSGILAIAALKLGAGSATGADIDPQAIRASNDNAAQNQVPAHFHLPDALPEGRFDIVVANILANPLRMLGEMLAGRTRQGGRIVLSGILEEQIDEMSEIYGQWFDLDPAQTDNGWACLSGVKR</sequence>
<dbReference type="HAMAP" id="MF_00735">
    <property type="entry name" value="Methyltr_PrmA"/>
    <property type="match status" value="1"/>
</dbReference>
<comment type="similarity">
    <text evidence="1 6">Belongs to the methyltransferase superfamily. PrmA family.</text>
</comment>
<dbReference type="InterPro" id="IPR029063">
    <property type="entry name" value="SAM-dependent_MTases_sf"/>
</dbReference>
<keyword evidence="3 6" id="KW-0489">Methyltransferase</keyword>
<accession>A0AAE9KIC7</accession>
<dbReference type="Proteomes" id="UP000829756">
    <property type="component" value="Chromosome"/>
</dbReference>
<dbReference type="CDD" id="cd02440">
    <property type="entry name" value="AdoMet_MTases"/>
    <property type="match status" value="1"/>
</dbReference>
<evidence type="ECO:0000256" key="5">
    <source>
        <dbReference type="ARBA" id="ARBA00022691"/>
    </source>
</evidence>
<dbReference type="GO" id="GO:0016279">
    <property type="term" value="F:protein-lysine N-methyltransferase activity"/>
    <property type="evidence" value="ECO:0007669"/>
    <property type="project" value="TreeGrafter"/>
</dbReference>
<name>A0AAE9KIC7_9NEIS</name>
<keyword evidence="2 6" id="KW-0963">Cytoplasm</keyword>
<comment type="function">
    <text evidence="6">Methylates ribosomal protein L11.</text>
</comment>
<comment type="subcellular location">
    <subcellularLocation>
        <location evidence="6">Cytoplasm</location>
    </subcellularLocation>
</comment>
<dbReference type="EMBL" id="SLXE01000023">
    <property type="protein sequence ID" value="TCP02727.1"/>
    <property type="molecule type" value="Genomic_DNA"/>
</dbReference>
<evidence type="ECO:0000256" key="6">
    <source>
        <dbReference type="HAMAP-Rule" id="MF_00735"/>
    </source>
</evidence>
<dbReference type="InterPro" id="IPR050078">
    <property type="entry name" value="Ribosomal_L11_MeTrfase_PrmA"/>
</dbReference>
<dbReference type="PIRSF" id="PIRSF000401">
    <property type="entry name" value="RPL11_MTase"/>
    <property type="match status" value="1"/>
</dbReference>
<dbReference type="RefSeq" id="WP_132954354.1">
    <property type="nucleotide sequence ID" value="NZ_CP091507.1"/>
</dbReference>
<organism evidence="8 10">
    <name type="scientific">Uruburuella suis</name>
    <dbReference type="NCBI Taxonomy" id="252130"/>
    <lineage>
        <taxon>Bacteria</taxon>
        <taxon>Pseudomonadati</taxon>
        <taxon>Pseudomonadota</taxon>
        <taxon>Betaproteobacteria</taxon>
        <taxon>Neisseriales</taxon>
        <taxon>Neisseriaceae</taxon>
        <taxon>Uruburuella</taxon>
    </lineage>
</organism>
<feature type="binding site" evidence="6">
    <location>
        <position position="150"/>
    </location>
    <ligand>
        <name>S-adenosyl-L-methionine</name>
        <dbReference type="ChEBI" id="CHEBI:59789"/>
    </ligand>
</feature>
<dbReference type="KEGG" id="usu:LVJ78_10595"/>
<feature type="binding site" evidence="6">
    <location>
        <position position="171"/>
    </location>
    <ligand>
        <name>S-adenosyl-L-methionine</name>
        <dbReference type="ChEBI" id="CHEBI:59789"/>
    </ligand>
</feature>
<keyword evidence="8" id="KW-0687">Ribonucleoprotein</keyword>
<keyword evidence="4 6" id="KW-0808">Transferase</keyword>
<evidence type="ECO:0000313" key="10">
    <source>
        <dbReference type="Proteomes" id="UP000829756"/>
    </source>
</evidence>
<dbReference type="GO" id="GO:0032259">
    <property type="term" value="P:methylation"/>
    <property type="evidence" value="ECO:0007669"/>
    <property type="project" value="UniProtKB-KW"/>
</dbReference>
<comment type="catalytic activity">
    <reaction evidence="6">
        <text>L-lysyl-[protein] + 3 S-adenosyl-L-methionine = N(6),N(6),N(6)-trimethyl-L-lysyl-[protein] + 3 S-adenosyl-L-homocysteine + 3 H(+)</text>
        <dbReference type="Rhea" id="RHEA:54192"/>
        <dbReference type="Rhea" id="RHEA-COMP:9752"/>
        <dbReference type="Rhea" id="RHEA-COMP:13826"/>
        <dbReference type="ChEBI" id="CHEBI:15378"/>
        <dbReference type="ChEBI" id="CHEBI:29969"/>
        <dbReference type="ChEBI" id="CHEBI:57856"/>
        <dbReference type="ChEBI" id="CHEBI:59789"/>
        <dbReference type="ChEBI" id="CHEBI:61961"/>
    </reaction>
</comment>
<dbReference type="Gene3D" id="3.40.50.150">
    <property type="entry name" value="Vaccinia Virus protein VP39"/>
    <property type="match status" value="1"/>
</dbReference>
<dbReference type="PANTHER" id="PTHR43648">
    <property type="entry name" value="ELECTRON TRANSFER FLAVOPROTEIN BETA SUBUNIT LYSINE METHYLTRANSFERASE"/>
    <property type="match status" value="1"/>
</dbReference>
<dbReference type="Pfam" id="PF06325">
    <property type="entry name" value="PrmA"/>
    <property type="match status" value="1"/>
</dbReference>
<dbReference type="Proteomes" id="UP000294721">
    <property type="component" value="Unassembled WGS sequence"/>
</dbReference>
<dbReference type="AlphaFoldDB" id="A0AAE9KIC7"/>
<gene>
    <name evidence="6 8" type="primary">prmA</name>
    <name evidence="7" type="ORF">EV680_12322</name>
    <name evidence="8" type="ORF">LVJ78_10595</name>
</gene>
<protein>
    <recommendedName>
        <fullName evidence="6">Ribosomal protein L11 methyltransferase</fullName>
        <shortName evidence="6">L11 Mtase</shortName>
        <ecNumber evidence="6">2.1.1.-</ecNumber>
    </recommendedName>
</protein>
<keyword evidence="9" id="KW-1185">Reference proteome</keyword>